<protein>
    <submittedName>
        <fullName evidence="3">Uncharacterized protein</fullName>
    </submittedName>
</protein>
<dbReference type="AlphaFoldDB" id="Q4V1L5"/>
<organism evidence="3 4">
    <name type="scientific">Bacillus cereus (strain ZK / E33L)</name>
    <dbReference type="NCBI Taxonomy" id="288681"/>
    <lineage>
        <taxon>Bacteria</taxon>
        <taxon>Bacillati</taxon>
        <taxon>Bacillota</taxon>
        <taxon>Bacilli</taxon>
        <taxon>Bacillales</taxon>
        <taxon>Bacillaceae</taxon>
        <taxon>Bacillus</taxon>
        <taxon>Bacillus cereus group</taxon>
    </lineage>
</organism>
<accession>Q4V1L5</accession>
<reference evidence="4" key="1">
    <citation type="journal article" date="2006" name="J. Bacteriol.">
        <title>Pathogenomic sequence analysis of Bacillus cereus and Bacillus thuringiensis isolates closely related to Bacillus anthracis.</title>
        <authorList>
            <person name="Han C.S."/>
            <person name="Xie G."/>
            <person name="Challacombe J.F."/>
            <person name="Altherr M.R."/>
            <person name="Bhotika S.S."/>
            <person name="Brown N."/>
            <person name="Bruce D."/>
            <person name="Campbell C.S."/>
            <person name="Campbell M.L."/>
            <person name="Chen J."/>
            <person name="Chertkov O."/>
            <person name="Cleland C."/>
            <person name="Dimitrijevic M."/>
            <person name="Doggett N.A."/>
            <person name="Fawcett J.J."/>
            <person name="Glavina T."/>
            <person name="Goodwin L.A."/>
            <person name="Green L.D."/>
            <person name="Hill K.K."/>
            <person name="Hitchcock P."/>
            <person name="Jackson P.J."/>
            <person name="Keim P."/>
            <person name="Kewalramani A.R."/>
            <person name="Longmire J."/>
            <person name="Lucas S."/>
            <person name="Malfatti S."/>
            <person name="McMurry K."/>
            <person name="Meincke L.J."/>
            <person name="Misra M."/>
            <person name="Moseman B.L."/>
            <person name="Mundt M."/>
            <person name="Munk A.C."/>
            <person name="Okinaka R.T."/>
            <person name="Parson-Quintana B."/>
            <person name="Reilly L.P."/>
            <person name="Richardson P."/>
            <person name="Robinson D.L."/>
            <person name="Rubin E."/>
            <person name="Saunders E."/>
            <person name="Tapia R."/>
            <person name="Tesmer J.G."/>
            <person name="Thayer N."/>
            <person name="Thompson L.S."/>
            <person name="Tice H."/>
            <person name="Ticknor L.O."/>
            <person name="Wills P.L."/>
            <person name="Brettin T.S."/>
            <person name="Gilna P."/>
        </authorList>
    </citation>
    <scope>NUCLEOTIDE SEQUENCE [LARGE SCALE GENOMIC DNA]</scope>
    <source>
        <strain evidence="4">ZK / E33L</strain>
        <plasmid evidence="4">pE33L466</plasmid>
    </source>
</reference>
<evidence type="ECO:0000313" key="4">
    <source>
        <dbReference type="Proteomes" id="UP000002612"/>
    </source>
</evidence>
<evidence type="ECO:0000256" key="2">
    <source>
        <dbReference type="SAM" id="MobiDB-lite"/>
    </source>
</evidence>
<sequence length="211" mass="23878">MRVMVRWQDRRGEMKKTTILLIVLLIGSIGLNFKINADNAQLKDEKAKLSKKIQKVESQYKDTEKELQALKSNNQQQVKEAAERFLKAFRTYDTGKGESYLTNVEAYITPNAKKELTPPGAPNPPASSTAEEKDKKKVAFKSEYIGGELYYAFIDTTKANVLAKVKSKMIINGVSSENMSLMQINLIYDGNKKLWLVDKVIPLADLRDQMP</sequence>
<keyword evidence="1" id="KW-0175">Coiled coil</keyword>
<geneLocation type="plasmid" evidence="3 4">
    <name>pE33L466</name>
</geneLocation>
<feature type="region of interest" description="Disordered" evidence="2">
    <location>
        <begin position="112"/>
        <end position="134"/>
    </location>
</feature>
<evidence type="ECO:0000256" key="1">
    <source>
        <dbReference type="SAM" id="Coils"/>
    </source>
</evidence>
<dbReference type="EMBL" id="CP000040">
    <property type="protein sequence ID" value="AAY60392.1"/>
    <property type="molecule type" value="Genomic_DNA"/>
</dbReference>
<name>Q4V1L5_BACCZ</name>
<evidence type="ECO:0000313" key="3">
    <source>
        <dbReference type="EMBL" id="AAY60392.1"/>
    </source>
</evidence>
<feature type="coiled-coil region" evidence="1">
    <location>
        <begin position="39"/>
        <end position="84"/>
    </location>
</feature>
<dbReference type="Proteomes" id="UP000002612">
    <property type="component" value="Plasmid pE33L466"/>
</dbReference>
<keyword evidence="3" id="KW-0614">Plasmid</keyword>
<dbReference type="KEGG" id="bcz:pE33L466_0235"/>
<proteinExistence type="predicted"/>
<gene>
    <name evidence="3" type="ordered locus">pE33L466_0235</name>
</gene>